<reference evidence="2 3" key="1">
    <citation type="submission" date="2021-02" db="EMBL/GenBank/DDBJ databases">
        <title>Leptospira ainlahdjerensis sp. nov., Leptospira ainazelensis sp. nov., Leptospira abararensis sp. nov. and Leptospira chreensis sp. nov., four new species isolated from water sources in Algeria.</title>
        <authorList>
            <person name="Amara Korba A."/>
            <person name="Kainiu M."/>
            <person name="Vincent A.T."/>
            <person name="Mariet J.-F."/>
            <person name="Veyrier F.J."/>
            <person name="Goarant C."/>
            <person name="Picardeau M."/>
        </authorList>
    </citation>
    <scope>NUCLEOTIDE SEQUENCE [LARGE SCALE GENOMIC DNA]</scope>
    <source>
        <strain evidence="2 3">201903070</strain>
    </source>
</reference>
<dbReference type="RefSeq" id="WP_205280576.1">
    <property type="nucleotide sequence ID" value="NZ_JAFFPU010000063.1"/>
</dbReference>
<name>A0ABS2UDY3_9LEPT</name>
<protein>
    <recommendedName>
        <fullName evidence="4">Lipoprotein</fullName>
    </recommendedName>
</protein>
<gene>
    <name evidence="2" type="ORF">JWG45_15635</name>
</gene>
<dbReference type="EMBL" id="JAFFPU010000063">
    <property type="protein sequence ID" value="MBM9578579.1"/>
    <property type="molecule type" value="Genomic_DNA"/>
</dbReference>
<organism evidence="2 3">
    <name type="scientific">Leptospira ainlahdjerensis</name>
    <dbReference type="NCBI Taxonomy" id="2810033"/>
    <lineage>
        <taxon>Bacteria</taxon>
        <taxon>Pseudomonadati</taxon>
        <taxon>Spirochaetota</taxon>
        <taxon>Spirochaetia</taxon>
        <taxon>Leptospirales</taxon>
        <taxon>Leptospiraceae</taxon>
        <taxon>Leptospira</taxon>
    </lineage>
</organism>
<feature type="signal peptide" evidence="1">
    <location>
        <begin position="1"/>
        <end position="31"/>
    </location>
</feature>
<sequence>MESKRVNFMNFKMKYVLCLYLVAFLTVTGCAEKPNDAEADISSLALLFGSVAVANNSFFPAEMESVSPSHKDRFRSAYTEAGEHYNSNQCQSGGILRLEKVVPLDKITVTAVFKEDISEGTLVIKKGGVPINGTVTRPNARTIRFVSDSPGDLYQKYHASTTGVKLALDEKKISDSSWFFHYDLNGDRGDNPNKITIRCSEISGTNVCNFEAKYHLGRLDQGEVSPQVVFNEAVPYFRTDVGVQGNELGAVTLWSYEVCETGSAGIPAKPAGTFLFAKMTGQVPWEIPRNVVEANPFYVGAMTQTFRNVFNQSYSHAIYPEELPTIQAIQQ</sequence>
<dbReference type="Proteomes" id="UP000724686">
    <property type="component" value="Unassembled WGS sequence"/>
</dbReference>
<proteinExistence type="predicted"/>
<keyword evidence="1" id="KW-0732">Signal</keyword>
<accession>A0ABS2UDY3</accession>
<evidence type="ECO:0000313" key="3">
    <source>
        <dbReference type="Proteomes" id="UP000724686"/>
    </source>
</evidence>
<evidence type="ECO:0000313" key="2">
    <source>
        <dbReference type="EMBL" id="MBM9578579.1"/>
    </source>
</evidence>
<feature type="chain" id="PRO_5045796159" description="Lipoprotein" evidence="1">
    <location>
        <begin position="32"/>
        <end position="331"/>
    </location>
</feature>
<dbReference type="PROSITE" id="PS51257">
    <property type="entry name" value="PROKAR_LIPOPROTEIN"/>
    <property type="match status" value="1"/>
</dbReference>
<evidence type="ECO:0000256" key="1">
    <source>
        <dbReference type="SAM" id="SignalP"/>
    </source>
</evidence>
<evidence type="ECO:0008006" key="4">
    <source>
        <dbReference type="Google" id="ProtNLM"/>
    </source>
</evidence>
<keyword evidence="3" id="KW-1185">Reference proteome</keyword>
<comment type="caution">
    <text evidence="2">The sequence shown here is derived from an EMBL/GenBank/DDBJ whole genome shotgun (WGS) entry which is preliminary data.</text>
</comment>